<comment type="caution">
    <text evidence="1">The sequence shown here is derived from an EMBL/GenBank/DDBJ whole genome shotgun (WGS) entry which is preliminary data.</text>
</comment>
<gene>
    <name evidence="1" type="ORF">VNO77_07739</name>
</gene>
<protein>
    <submittedName>
        <fullName evidence="1">Uncharacterized protein</fullName>
    </submittedName>
</protein>
<sequence>MKEEILDNLANHRNLHFASCYCHIARSRAASSTLRPDCRVQRLAIARPSGESVKPILFVASSTFQSSTPVDYPWKHKPKSNLMNPQKF</sequence>
<dbReference type="AlphaFoldDB" id="A0AAN9QTI2"/>
<evidence type="ECO:0000313" key="1">
    <source>
        <dbReference type="EMBL" id="KAK7349895.1"/>
    </source>
</evidence>
<name>A0AAN9QTI2_CANGL</name>
<proteinExistence type="predicted"/>
<organism evidence="1 2">
    <name type="scientific">Canavalia gladiata</name>
    <name type="common">Sword bean</name>
    <name type="synonym">Dolichos gladiatus</name>
    <dbReference type="NCBI Taxonomy" id="3824"/>
    <lineage>
        <taxon>Eukaryota</taxon>
        <taxon>Viridiplantae</taxon>
        <taxon>Streptophyta</taxon>
        <taxon>Embryophyta</taxon>
        <taxon>Tracheophyta</taxon>
        <taxon>Spermatophyta</taxon>
        <taxon>Magnoliopsida</taxon>
        <taxon>eudicotyledons</taxon>
        <taxon>Gunneridae</taxon>
        <taxon>Pentapetalae</taxon>
        <taxon>rosids</taxon>
        <taxon>fabids</taxon>
        <taxon>Fabales</taxon>
        <taxon>Fabaceae</taxon>
        <taxon>Papilionoideae</taxon>
        <taxon>50 kb inversion clade</taxon>
        <taxon>NPAAA clade</taxon>
        <taxon>indigoferoid/millettioid clade</taxon>
        <taxon>Phaseoleae</taxon>
        <taxon>Canavalia</taxon>
    </lineage>
</organism>
<evidence type="ECO:0000313" key="2">
    <source>
        <dbReference type="Proteomes" id="UP001367508"/>
    </source>
</evidence>
<keyword evidence="2" id="KW-1185">Reference proteome</keyword>
<accession>A0AAN9QTI2</accession>
<dbReference type="Proteomes" id="UP001367508">
    <property type="component" value="Unassembled WGS sequence"/>
</dbReference>
<reference evidence="1 2" key="1">
    <citation type="submission" date="2024-01" db="EMBL/GenBank/DDBJ databases">
        <title>The genomes of 5 underutilized Papilionoideae crops provide insights into root nodulation and disease resistanc.</title>
        <authorList>
            <person name="Jiang F."/>
        </authorList>
    </citation>
    <scope>NUCLEOTIDE SEQUENCE [LARGE SCALE GENOMIC DNA]</scope>
    <source>
        <strain evidence="1">LVBAO_FW01</strain>
        <tissue evidence="1">Leaves</tissue>
    </source>
</reference>
<dbReference type="EMBL" id="JAYMYQ010000002">
    <property type="protein sequence ID" value="KAK7349895.1"/>
    <property type="molecule type" value="Genomic_DNA"/>
</dbReference>